<evidence type="ECO:0000256" key="1">
    <source>
        <dbReference type="ARBA" id="ARBA00022722"/>
    </source>
</evidence>
<keyword evidence="5 6" id="KW-0234">DNA repair</keyword>
<dbReference type="GO" id="GO:0004519">
    <property type="term" value="F:endonuclease activity"/>
    <property type="evidence" value="ECO:0007669"/>
    <property type="project" value="UniProtKB-KW"/>
</dbReference>
<dbReference type="Proteomes" id="UP000244523">
    <property type="component" value="Unassembled WGS sequence"/>
</dbReference>
<evidence type="ECO:0000256" key="2">
    <source>
        <dbReference type="ARBA" id="ARBA00022759"/>
    </source>
</evidence>
<evidence type="ECO:0000313" key="8">
    <source>
        <dbReference type="Proteomes" id="UP000244523"/>
    </source>
</evidence>
<evidence type="ECO:0000256" key="3">
    <source>
        <dbReference type="ARBA" id="ARBA00022763"/>
    </source>
</evidence>
<dbReference type="EMBL" id="QBUD01000022">
    <property type="protein sequence ID" value="PUB10053.1"/>
    <property type="molecule type" value="Genomic_DNA"/>
</dbReference>
<comment type="function">
    <text evidence="6">May nick specific sequences that contain T:G mispairs resulting from m5C-deamination.</text>
</comment>
<proteinExistence type="inferred from homology"/>
<name>A0A2T6K5X1_9RHOB</name>
<evidence type="ECO:0000313" key="7">
    <source>
        <dbReference type="EMBL" id="PUB10053.1"/>
    </source>
</evidence>
<dbReference type="EC" id="3.1.-.-" evidence="6"/>
<dbReference type="InterPro" id="IPR004603">
    <property type="entry name" value="DNA_mismatch_endonuc_vsr"/>
</dbReference>
<evidence type="ECO:0000256" key="4">
    <source>
        <dbReference type="ARBA" id="ARBA00022801"/>
    </source>
</evidence>
<protein>
    <recommendedName>
        <fullName evidence="6">Very short patch repair endonuclease</fullName>
        <ecNumber evidence="6">3.1.-.-</ecNumber>
    </recommendedName>
</protein>
<dbReference type="Gene3D" id="3.40.960.10">
    <property type="entry name" value="VSR Endonuclease"/>
    <property type="match status" value="1"/>
</dbReference>
<evidence type="ECO:0000256" key="5">
    <source>
        <dbReference type="ARBA" id="ARBA00023204"/>
    </source>
</evidence>
<dbReference type="GO" id="GO:0006298">
    <property type="term" value="P:mismatch repair"/>
    <property type="evidence" value="ECO:0007669"/>
    <property type="project" value="UniProtKB-UniRule"/>
</dbReference>
<keyword evidence="2 6" id="KW-0255">Endonuclease</keyword>
<dbReference type="PIRSF" id="PIRSF018267">
    <property type="entry name" value="VSR_endonuc"/>
    <property type="match status" value="1"/>
</dbReference>
<comment type="caution">
    <text evidence="7">The sequence shown here is derived from an EMBL/GenBank/DDBJ whole genome shotgun (WGS) entry which is preliminary data.</text>
</comment>
<organism evidence="7 8">
    <name type="scientific">Yoonia sediminilitoris</name>
    <dbReference type="NCBI Taxonomy" id="1286148"/>
    <lineage>
        <taxon>Bacteria</taxon>
        <taxon>Pseudomonadati</taxon>
        <taxon>Pseudomonadota</taxon>
        <taxon>Alphaproteobacteria</taxon>
        <taxon>Rhodobacterales</taxon>
        <taxon>Paracoccaceae</taxon>
        <taxon>Yoonia</taxon>
    </lineage>
</organism>
<sequence length="158" mass="17970">MTDIVDKQTRSRMMAGIKGKDTKPELVLRRALHARGFRYRLHSKTVPGRPDLVFPKHHAIVFVHGCFWHRHEGCRYTTTPSTRPEFWQAKFDANVARDRSVHDQLLDAGWRVATVWECALRRPEETTLAANLLAAWLRSSAAEIQIGNADVIADENAG</sequence>
<dbReference type="NCBIfam" id="TIGR00632">
    <property type="entry name" value="vsr"/>
    <property type="match status" value="1"/>
</dbReference>
<reference evidence="7 8" key="1">
    <citation type="submission" date="2018-04" db="EMBL/GenBank/DDBJ databases">
        <title>Genomic Encyclopedia of Archaeal and Bacterial Type Strains, Phase II (KMG-II): from individual species to whole genera.</title>
        <authorList>
            <person name="Goeker M."/>
        </authorList>
    </citation>
    <scope>NUCLEOTIDE SEQUENCE [LARGE SCALE GENOMIC DNA]</scope>
    <source>
        <strain evidence="7 8">DSM 29955</strain>
    </source>
</reference>
<dbReference type="CDD" id="cd00221">
    <property type="entry name" value="Vsr"/>
    <property type="match status" value="1"/>
</dbReference>
<dbReference type="RefSeq" id="WP_108388959.1">
    <property type="nucleotide sequence ID" value="NZ_QBUD01000022.1"/>
</dbReference>
<comment type="similarity">
    <text evidence="6">Belongs to the vsr family.</text>
</comment>
<keyword evidence="1 6" id="KW-0540">Nuclease</keyword>
<gene>
    <name evidence="7" type="ORF">C8N45_1225</name>
</gene>
<keyword evidence="8" id="KW-1185">Reference proteome</keyword>
<dbReference type="GO" id="GO:0016787">
    <property type="term" value="F:hydrolase activity"/>
    <property type="evidence" value="ECO:0007669"/>
    <property type="project" value="UniProtKB-KW"/>
</dbReference>
<keyword evidence="3 6" id="KW-0227">DNA damage</keyword>
<keyword evidence="4 6" id="KW-0378">Hydrolase</keyword>
<dbReference type="SUPFAM" id="SSF52980">
    <property type="entry name" value="Restriction endonuclease-like"/>
    <property type="match status" value="1"/>
</dbReference>
<dbReference type="OrthoDB" id="9801520at2"/>
<dbReference type="AlphaFoldDB" id="A0A2T6K5X1"/>
<dbReference type="Pfam" id="PF03852">
    <property type="entry name" value="Vsr"/>
    <property type="match status" value="1"/>
</dbReference>
<dbReference type="InterPro" id="IPR011335">
    <property type="entry name" value="Restrct_endonuc-II-like"/>
</dbReference>
<evidence type="ECO:0000256" key="6">
    <source>
        <dbReference type="PIRNR" id="PIRNR018267"/>
    </source>
</evidence>
<accession>A0A2T6K5X1</accession>